<dbReference type="Proteomes" id="UP000184063">
    <property type="component" value="Unassembled WGS sequence"/>
</dbReference>
<sequence>MGGAVARVRSGRTNKVRQRRVQQLRRTQVSNRNNNGTGKRVAQVLRELVRVGKSTRGAVRAMSGSEETEGCQGESSLRKCRQLQAGRCHSTEKLSPQRVSQKLGQFGVEAAGGEIWKVKSGLVLTLSLQRNTGALLWVNPAESLAEQHNGRTSQANWGGL</sequence>
<evidence type="ECO:0000313" key="3">
    <source>
        <dbReference type="Proteomes" id="UP000184063"/>
    </source>
</evidence>
<proteinExistence type="predicted"/>
<dbReference type="EMBL" id="KV878236">
    <property type="protein sequence ID" value="OJZ92667.1"/>
    <property type="molecule type" value="Genomic_DNA"/>
</dbReference>
<feature type="compositionally biased region" description="Basic residues" evidence="1">
    <location>
        <begin position="9"/>
        <end position="23"/>
    </location>
</feature>
<dbReference type="VEuPathDB" id="FungiDB:ASPFODRAFT_272074"/>
<reference evidence="3" key="1">
    <citation type="journal article" date="2017" name="Genome Biol.">
        <title>Comparative genomics reveals high biological diversity and specific adaptations in the industrially and medically important fungal genus Aspergillus.</title>
        <authorList>
            <person name="de Vries R.P."/>
            <person name="Riley R."/>
            <person name="Wiebenga A."/>
            <person name="Aguilar-Osorio G."/>
            <person name="Amillis S."/>
            <person name="Uchima C.A."/>
            <person name="Anderluh G."/>
            <person name="Asadollahi M."/>
            <person name="Askin M."/>
            <person name="Barry K."/>
            <person name="Battaglia E."/>
            <person name="Bayram O."/>
            <person name="Benocci T."/>
            <person name="Braus-Stromeyer S.A."/>
            <person name="Caldana C."/>
            <person name="Canovas D."/>
            <person name="Cerqueira G.C."/>
            <person name="Chen F."/>
            <person name="Chen W."/>
            <person name="Choi C."/>
            <person name="Clum A."/>
            <person name="Dos Santos R.A."/>
            <person name="Damasio A.R."/>
            <person name="Diallinas G."/>
            <person name="Emri T."/>
            <person name="Fekete E."/>
            <person name="Flipphi M."/>
            <person name="Freyberg S."/>
            <person name="Gallo A."/>
            <person name="Gournas C."/>
            <person name="Habgood R."/>
            <person name="Hainaut M."/>
            <person name="Harispe M.L."/>
            <person name="Henrissat B."/>
            <person name="Hilden K.S."/>
            <person name="Hope R."/>
            <person name="Hossain A."/>
            <person name="Karabika E."/>
            <person name="Karaffa L."/>
            <person name="Karanyi Z."/>
            <person name="Krasevec N."/>
            <person name="Kuo A."/>
            <person name="Kusch H."/>
            <person name="LaButti K."/>
            <person name="Lagendijk E.L."/>
            <person name="Lapidus A."/>
            <person name="Levasseur A."/>
            <person name="Lindquist E."/>
            <person name="Lipzen A."/>
            <person name="Logrieco A.F."/>
            <person name="MacCabe A."/>
            <person name="Maekelae M.R."/>
            <person name="Malavazi I."/>
            <person name="Melin P."/>
            <person name="Meyer V."/>
            <person name="Mielnichuk N."/>
            <person name="Miskei M."/>
            <person name="Molnar A.P."/>
            <person name="Mule G."/>
            <person name="Ngan C.Y."/>
            <person name="Orejas M."/>
            <person name="Orosz E."/>
            <person name="Ouedraogo J.P."/>
            <person name="Overkamp K.M."/>
            <person name="Park H.-S."/>
            <person name="Perrone G."/>
            <person name="Piumi F."/>
            <person name="Punt P.J."/>
            <person name="Ram A.F."/>
            <person name="Ramon A."/>
            <person name="Rauscher S."/>
            <person name="Record E."/>
            <person name="Riano-Pachon D.M."/>
            <person name="Robert V."/>
            <person name="Roehrig J."/>
            <person name="Ruller R."/>
            <person name="Salamov A."/>
            <person name="Salih N.S."/>
            <person name="Samson R.A."/>
            <person name="Sandor E."/>
            <person name="Sanguinetti M."/>
            <person name="Schuetze T."/>
            <person name="Sepcic K."/>
            <person name="Shelest E."/>
            <person name="Sherlock G."/>
            <person name="Sophianopoulou V."/>
            <person name="Squina F.M."/>
            <person name="Sun H."/>
            <person name="Susca A."/>
            <person name="Todd R.B."/>
            <person name="Tsang A."/>
            <person name="Unkles S.E."/>
            <person name="van de Wiele N."/>
            <person name="van Rossen-Uffink D."/>
            <person name="Oliveira J.V."/>
            <person name="Vesth T.C."/>
            <person name="Visser J."/>
            <person name="Yu J.-H."/>
            <person name="Zhou M."/>
            <person name="Andersen M.R."/>
            <person name="Archer D.B."/>
            <person name="Baker S.E."/>
            <person name="Benoit I."/>
            <person name="Brakhage A.A."/>
            <person name="Braus G.H."/>
            <person name="Fischer R."/>
            <person name="Frisvad J.C."/>
            <person name="Goldman G.H."/>
            <person name="Houbraken J."/>
            <person name="Oakley B."/>
            <person name="Pocsi I."/>
            <person name="Scazzocchio C."/>
            <person name="Seiboth B."/>
            <person name="vanKuyk P.A."/>
            <person name="Wortman J."/>
            <person name="Dyer P.S."/>
            <person name="Grigoriev I.V."/>
        </authorList>
    </citation>
    <scope>NUCLEOTIDE SEQUENCE [LARGE SCALE GENOMIC DNA]</scope>
    <source>
        <strain evidence="3">CBS 106.47</strain>
    </source>
</reference>
<feature type="region of interest" description="Disordered" evidence="1">
    <location>
        <begin position="1"/>
        <end position="39"/>
    </location>
</feature>
<protein>
    <submittedName>
        <fullName evidence="2">Uncharacterized protein</fullName>
    </submittedName>
</protein>
<evidence type="ECO:0000313" key="2">
    <source>
        <dbReference type="EMBL" id="OJZ92667.1"/>
    </source>
</evidence>
<dbReference type="AlphaFoldDB" id="A0A1M3U0Y2"/>
<accession>A0A1M3U0Y2</accession>
<feature type="region of interest" description="Disordered" evidence="1">
    <location>
        <begin position="57"/>
        <end position="76"/>
    </location>
</feature>
<evidence type="ECO:0000256" key="1">
    <source>
        <dbReference type="SAM" id="MobiDB-lite"/>
    </source>
</evidence>
<gene>
    <name evidence="2" type="ORF">ASPFODRAFT_272074</name>
</gene>
<name>A0A1M3U0Y2_ASPLC</name>
<organism evidence="2 3">
    <name type="scientific">Aspergillus luchuensis (strain CBS 106.47)</name>
    <dbReference type="NCBI Taxonomy" id="1137211"/>
    <lineage>
        <taxon>Eukaryota</taxon>
        <taxon>Fungi</taxon>
        <taxon>Dikarya</taxon>
        <taxon>Ascomycota</taxon>
        <taxon>Pezizomycotina</taxon>
        <taxon>Eurotiomycetes</taxon>
        <taxon>Eurotiomycetidae</taxon>
        <taxon>Eurotiales</taxon>
        <taxon>Aspergillaceae</taxon>
        <taxon>Aspergillus</taxon>
        <taxon>Aspergillus subgen. Circumdati</taxon>
    </lineage>
</organism>